<dbReference type="Proteomes" id="UP000774326">
    <property type="component" value="Unassembled WGS sequence"/>
</dbReference>
<accession>A0A9P8TNM7</accession>
<name>A0A9P8TNM7_WICPI</name>
<reference evidence="2" key="1">
    <citation type="journal article" date="2021" name="Open Biol.">
        <title>Shared evolutionary footprints suggest mitochondrial oxidative damage underlies multiple complex I losses in fungi.</title>
        <authorList>
            <person name="Schikora-Tamarit M.A."/>
            <person name="Marcet-Houben M."/>
            <person name="Nosek J."/>
            <person name="Gabaldon T."/>
        </authorList>
    </citation>
    <scope>NUCLEOTIDE SEQUENCE</scope>
    <source>
        <strain evidence="2">CBS2887</strain>
    </source>
</reference>
<sequence>MDEHTIPEVGSDHGLQDMDHGFAETGRRPSVQFGILVTHNEDGKQRHSEQEEWQEFEHQGGLSELADDHRVLALLNHMDMRGVEGLVNLDNNVQHHHVIEQACESLDFIASDVGVAEDDPNHTSGSIQHIAEPDVFVELCFTFIKISRLTKLQNTPLENEEN</sequence>
<comment type="caution">
    <text evidence="2">The sequence shown here is derived from an EMBL/GenBank/DDBJ whole genome shotgun (WGS) entry which is preliminary data.</text>
</comment>
<dbReference type="EMBL" id="JAEUBG010001492">
    <property type="protein sequence ID" value="KAH3686268.1"/>
    <property type="molecule type" value="Genomic_DNA"/>
</dbReference>
<feature type="region of interest" description="Disordered" evidence="1">
    <location>
        <begin position="1"/>
        <end position="24"/>
    </location>
</feature>
<evidence type="ECO:0000256" key="1">
    <source>
        <dbReference type="SAM" id="MobiDB-lite"/>
    </source>
</evidence>
<dbReference type="AlphaFoldDB" id="A0A9P8TNM7"/>
<evidence type="ECO:0000313" key="3">
    <source>
        <dbReference type="Proteomes" id="UP000774326"/>
    </source>
</evidence>
<protein>
    <submittedName>
        <fullName evidence="2">Uncharacterized protein</fullName>
    </submittedName>
</protein>
<organism evidence="2 3">
    <name type="scientific">Wickerhamomyces pijperi</name>
    <name type="common">Yeast</name>
    <name type="synonym">Pichia pijperi</name>
    <dbReference type="NCBI Taxonomy" id="599730"/>
    <lineage>
        <taxon>Eukaryota</taxon>
        <taxon>Fungi</taxon>
        <taxon>Dikarya</taxon>
        <taxon>Ascomycota</taxon>
        <taxon>Saccharomycotina</taxon>
        <taxon>Saccharomycetes</taxon>
        <taxon>Phaffomycetales</taxon>
        <taxon>Wickerhamomycetaceae</taxon>
        <taxon>Wickerhamomyces</taxon>
    </lineage>
</organism>
<proteinExistence type="predicted"/>
<reference evidence="2" key="2">
    <citation type="submission" date="2021-01" db="EMBL/GenBank/DDBJ databases">
        <authorList>
            <person name="Schikora-Tamarit M.A."/>
        </authorList>
    </citation>
    <scope>NUCLEOTIDE SEQUENCE</scope>
    <source>
        <strain evidence="2">CBS2887</strain>
    </source>
</reference>
<keyword evidence="3" id="KW-1185">Reference proteome</keyword>
<evidence type="ECO:0000313" key="2">
    <source>
        <dbReference type="EMBL" id="KAH3686268.1"/>
    </source>
</evidence>
<gene>
    <name evidence="2" type="ORF">WICPIJ_002765</name>
</gene>